<feature type="transmembrane region" description="Helical" evidence="3">
    <location>
        <begin position="7"/>
        <end position="28"/>
    </location>
</feature>
<keyword evidence="2" id="KW-0270">Exopolysaccharide synthesis</keyword>
<dbReference type="InterPro" id="IPR003362">
    <property type="entry name" value="Bact_transf"/>
</dbReference>
<protein>
    <submittedName>
        <fullName evidence="5">Capsular biosynthesis protein</fullName>
    </submittedName>
</protein>
<dbReference type="STRING" id="69395.AQ619_07480"/>
<evidence type="ECO:0000313" key="5">
    <source>
        <dbReference type="EMBL" id="ALL15246.1"/>
    </source>
</evidence>
<organism evidence="5 6">
    <name type="scientific">Caulobacter henricii</name>
    <dbReference type="NCBI Taxonomy" id="69395"/>
    <lineage>
        <taxon>Bacteria</taxon>
        <taxon>Pseudomonadati</taxon>
        <taxon>Pseudomonadota</taxon>
        <taxon>Alphaproteobacteria</taxon>
        <taxon>Caulobacterales</taxon>
        <taxon>Caulobacteraceae</taxon>
        <taxon>Caulobacter</taxon>
    </lineage>
</organism>
<sequence>MKRAFDVAASCAGLMVLLVPLLVLWVLVRLTSPGPALYWSQRVGRCSTLFVMPKFRTMRTDTPEVATHLLADPDHWLTPIGATLRRLSLDELPQLWSVFVGHMSLVGPRPALFNQDDLIAARRQAGVDSLRPGVTGWAQINGRDELSIPDKVALDAEYLARRSFGFDLMILARTVLPVLTGQGVTR</sequence>
<comment type="similarity">
    <text evidence="1">Belongs to the bacterial sugar transferase family.</text>
</comment>
<dbReference type="RefSeq" id="WP_062151382.1">
    <property type="nucleotide sequence ID" value="NZ_CP013002.1"/>
</dbReference>
<dbReference type="PANTHER" id="PTHR30576:SF10">
    <property type="entry name" value="SLL5057 PROTEIN"/>
    <property type="match status" value="1"/>
</dbReference>
<feature type="domain" description="Bacterial sugar transferase" evidence="4">
    <location>
        <begin position="2"/>
        <end position="179"/>
    </location>
</feature>
<keyword evidence="3" id="KW-0472">Membrane</keyword>
<evidence type="ECO:0000256" key="1">
    <source>
        <dbReference type="ARBA" id="ARBA00006464"/>
    </source>
</evidence>
<evidence type="ECO:0000259" key="4">
    <source>
        <dbReference type="Pfam" id="PF02397"/>
    </source>
</evidence>
<keyword evidence="3" id="KW-1133">Transmembrane helix</keyword>
<evidence type="ECO:0000256" key="3">
    <source>
        <dbReference type="SAM" id="Phobius"/>
    </source>
</evidence>
<dbReference type="EMBL" id="CP013002">
    <property type="protein sequence ID" value="ALL15246.1"/>
    <property type="molecule type" value="Genomic_DNA"/>
</dbReference>
<evidence type="ECO:0000313" key="6">
    <source>
        <dbReference type="Proteomes" id="UP000056905"/>
    </source>
</evidence>
<dbReference type="GO" id="GO:0000271">
    <property type="term" value="P:polysaccharide biosynthetic process"/>
    <property type="evidence" value="ECO:0007669"/>
    <property type="project" value="UniProtKB-KW"/>
</dbReference>
<dbReference type="OrthoDB" id="9808602at2"/>
<dbReference type="AlphaFoldDB" id="A0A0P0P4M4"/>
<proteinExistence type="inferred from homology"/>
<keyword evidence="3" id="KW-0812">Transmembrane</keyword>
<dbReference type="Pfam" id="PF02397">
    <property type="entry name" value="Bac_transf"/>
    <property type="match status" value="1"/>
</dbReference>
<accession>A0A0P0P4M4</accession>
<dbReference type="Proteomes" id="UP000056905">
    <property type="component" value="Chromosome"/>
</dbReference>
<name>A0A0P0P4M4_9CAUL</name>
<evidence type="ECO:0000256" key="2">
    <source>
        <dbReference type="ARBA" id="ARBA00023169"/>
    </source>
</evidence>
<dbReference type="GO" id="GO:0016780">
    <property type="term" value="F:phosphotransferase activity, for other substituted phosphate groups"/>
    <property type="evidence" value="ECO:0007669"/>
    <property type="project" value="TreeGrafter"/>
</dbReference>
<keyword evidence="6" id="KW-1185">Reference proteome</keyword>
<reference evidence="5 6" key="1">
    <citation type="submission" date="2015-10" db="EMBL/GenBank/DDBJ databases">
        <title>Conservation of the essential genome among Caulobacter and Brevundimonas species.</title>
        <authorList>
            <person name="Scott D."/>
            <person name="Ely B."/>
        </authorList>
    </citation>
    <scope>NUCLEOTIDE SEQUENCE [LARGE SCALE GENOMIC DNA]</scope>
    <source>
        <strain evidence="5 6">CB4</strain>
    </source>
</reference>
<dbReference type="PANTHER" id="PTHR30576">
    <property type="entry name" value="COLANIC BIOSYNTHESIS UDP-GLUCOSE LIPID CARRIER TRANSFERASE"/>
    <property type="match status" value="1"/>
</dbReference>
<dbReference type="KEGG" id="chq:AQ619_07480"/>
<gene>
    <name evidence="5" type="ORF">AQ619_07480</name>
</gene>